<comment type="similarity">
    <text evidence="1">Belongs to the membrane fusion protein (MFP) (TC 8.A.1) family.</text>
</comment>
<dbReference type="Pfam" id="PF25954">
    <property type="entry name" value="Beta-barrel_RND_2"/>
    <property type="match status" value="1"/>
</dbReference>
<name>A0A947DC79_9HYPH</name>
<feature type="compositionally biased region" description="Low complexity" evidence="2">
    <location>
        <begin position="345"/>
        <end position="354"/>
    </location>
</feature>
<organism evidence="5 6">
    <name type="scientific">Prosthecodimorpha staleyi</name>
    <dbReference type="NCBI Taxonomy" id="2840188"/>
    <lineage>
        <taxon>Bacteria</taxon>
        <taxon>Pseudomonadati</taxon>
        <taxon>Pseudomonadota</taxon>
        <taxon>Alphaproteobacteria</taxon>
        <taxon>Hyphomicrobiales</taxon>
        <taxon>Ancalomicrobiaceae</taxon>
        <taxon>Prosthecodimorpha</taxon>
    </lineage>
</organism>
<protein>
    <submittedName>
        <fullName evidence="5">Efflux RND transporter periplasmic adaptor subunit</fullName>
    </submittedName>
</protein>
<evidence type="ECO:0000256" key="2">
    <source>
        <dbReference type="SAM" id="MobiDB-lite"/>
    </source>
</evidence>
<evidence type="ECO:0000313" key="5">
    <source>
        <dbReference type="EMBL" id="MBT9291959.1"/>
    </source>
</evidence>
<feature type="region of interest" description="Disordered" evidence="2">
    <location>
        <begin position="334"/>
        <end position="354"/>
    </location>
</feature>
<gene>
    <name evidence="5" type="ORF">KL771_21015</name>
</gene>
<accession>A0A947DC79</accession>
<dbReference type="GO" id="GO:1990281">
    <property type="term" value="C:efflux pump complex"/>
    <property type="evidence" value="ECO:0007669"/>
    <property type="project" value="TreeGrafter"/>
</dbReference>
<comment type="caution">
    <text evidence="5">The sequence shown here is derived from an EMBL/GenBank/DDBJ whole genome shotgun (WGS) entry which is preliminary data.</text>
</comment>
<dbReference type="SUPFAM" id="SSF111369">
    <property type="entry name" value="HlyD-like secretion proteins"/>
    <property type="match status" value="1"/>
</dbReference>
<evidence type="ECO:0000256" key="1">
    <source>
        <dbReference type="ARBA" id="ARBA00009477"/>
    </source>
</evidence>
<sequence length="354" mass="38182">MRPIRWLLVLCLIAAAAAGAWWWLQRPLAVETVAVRRGSAAEVVYATGVVEPARWAKVQPVVRGRIVDLCRKCEGETVRLGEQIGRLDDGVARASLKELQAREAFAKGELDRTVELLARRVVSQQAYDRAVSELSQIEAAIAAQTARLDDYVLRAPMDGTILRRDGEIGEVADTATVLFWIGMPRPLEVLAEVNEEDIPRIEAGQEVLLRSDAFPDRRLEGSVSRITPKGDPVAKTYRVRIQLPDDTPLMIGMTVDINVVIRRKAGTLILPRTALDGDRLWRIGADGRAVAIRPQIGIRSAAEVEILSDLAEGDRVIAPVPAGFESGRPVRAVPVPGAAGGGTASPGAAKGAAP</sequence>
<dbReference type="InterPro" id="IPR058792">
    <property type="entry name" value="Beta-barrel_RND_2"/>
</dbReference>
<dbReference type="Proteomes" id="UP000766595">
    <property type="component" value="Unassembled WGS sequence"/>
</dbReference>
<feature type="domain" description="CusB-like beta-barrel" evidence="4">
    <location>
        <begin position="190"/>
        <end position="259"/>
    </location>
</feature>
<dbReference type="InterPro" id="IPR058624">
    <property type="entry name" value="MdtA-like_HH"/>
</dbReference>
<evidence type="ECO:0000313" key="6">
    <source>
        <dbReference type="Proteomes" id="UP000766595"/>
    </source>
</evidence>
<dbReference type="InterPro" id="IPR006143">
    <property type="entry name" value="RND_pump_MFP"/>
</dbReference>
<feature type="domain" description="Multidrug resistance protein MdtA-like alpha-helical hairpin" evidence="3">
    <location>
        <begin position="91"/>
        <end position="149"/>
    </location>
</feature>
<evidence type="ECO:0000259" key="4">
    <source>
        <dbReference type="Pfam" id="PF25954"/>
    </source>
</evidence>
<dbReference type="Pfam" id="PF25876">
    <property type="entry name" value="HH_MFP_RND"/>
    <property type="match status" value="1"/>
</dbReference>
<keyword evidence="6" id="KW-1185">Reference proteome</keyword>
<evidence type="ECO:0000259" key="3">
    <source>
        <dbReference type="Pfam" id="PF25876"/>
    </source>
</evidence>
<dbReference type="AlphaFoldDB" id="A0A947DC79"/>
<dbReference type="GO" id="GO:0015562">
    <property type="term" value="F:efflux transmembrane transporter activity"/>
    <property type="evidence" value="ECO:0007669"/>
    <property type="project" value="TreeGrafter"/>
</dbReference>
<dbReference type="NCBIfam" id="TIGR01730">
    <property type="entry name" value="RND_mfp"/>
    <property type="match status" value="1"/>
</dbReference>
<dbReference type="RefSeq" id="WP_261970481.1">
    <property type="nucleotide sequence ID" value="NZ_JAHHZF010000011.1"/>
</dbReference>
<dbReference type="Gene3D" id="2.40.30.170">
    <property type="match status" value="1"/>
</dbReference>
<dbReference type="PANTHER" id="PTHR30469">
    <property type="entry name" value="MULTIDRUG RESISTANCE PROTEIN MDTA"/>
    <property type="match status" value="1"/>
</dbReference>
<dbReference type="PANTHER" id="PTHR30469:SF33">
    <property type="entry name" value="SLR1207 PROTEIN"/>
    <property type="match status" value="1"/>
</dbReference>
<proteinExistence type="inferred from homology"/>
<reference evidence="5 6" key="1">
    <citation type="submission" date="2021-06" db="EMBL/GenBank/DDBJ databases">
        <authorList>
            <person name="Grouzdev D.S."/>
            <person name="Koziaeva V."/>
        </authorList>
    </citation>
    <scope>NUCLEOTIDE SEQUENCE [LARGE SCALE GENOMIC DNA]</scope>
    <source>
        <strain evidence="5 6">22</strain>
    </source>
</reference>
<dbReference type="Gene3D" id="1.10.287.470">
    <property type="entry name" value="Helix hairpin bin"/>
    <property type="match status" value="1"/>
</dbReference>
<dbReference type="EMBL" id="JAHHZF010000011">
    <property type="protein sequence ID" value="MBT9291959.1"/>
    <property type="molecule type" value="Genomic_DNA"/>
</dbReference>